<keyword evidence="1" id="KW-0863">Zinc-finger</keyword>
<dbReference type="EMBL" id="BMAW01115505">
    <property type="protein sequence ID" value="GFT66418.1"/>
    <property type="molecule type" value="Genomic_DNA"/>
</dbReference>
<reference evidence="5" key="1">
    <citation type="submission" date="2020-08" db="EMBL/GenBank/DDBJ databases">
        <title>Multicomponent nature underlies the extraordinary mechanical properties of spider dragline silk.</title>
        <authorList>
            <person name="Kono N."/>
            <person name="Nakamura H."/>
            <person name="Mori M."/>
            <person name="Yoshida Y."/>
            <person name="Ohtoshi R."/>
            <person name="Malay A.D."/>
            <person name="Moran D.A.P."/>
            <person name="Tomita M."/>
            <person name="Numata K."/>
            <person name="Arakawa K."/>
        </authorList>
    </citation>
    <scope>NUCLEOTIDE SEQUENCE</scope>
</reference>
<dbReference type="PROSITE" id="PS50157">
    <property type="entry name" value="ZINC_FINGER_C2H2_2"/>
    <property type="match status" value="1"/>
</dbReference>
<keyword evidence="6" id="KW-1185">Reference proteome</keyword>
<evidence type="ECO:0000256" key="2">
    <source>
        <dbReference type="SAM" id="MobiDB-lite"/>
    </source>
</evidence>
<dbReference type="InterPro" id="IPR043502">
    <property type="entry name" value="DNA/RNA_pol_sf"/>
</dbReference>
<keyword evidence="1" id="KW-0479">Metal-binding</keyword>
<name>A0A8X6U074_NEPPI</name>
<dbReference type="PANTHER" id="PTHR19446">
    <property type="entry name" value="REVERSE TRANSCRIPTASES"/>
    <property type="match status" value="1"/>
</dbReference>
<dbReference type="SMART" id="SM00355">
    <property type="entry name" value="ZnF_C2H2"/>
    <property type="match status" value="6"/>
</dbReference>
<sequence>IDRDLQNSTSAEDVSTPNIPTTQNRSTITYHQAILEKFCKICNKHITEDMETHLNSHPPSKKRSKARAAFRKIQSESTPPIVHRSTVRSELEKTFREKFPDLPVFNHTSSSSADSSPDYDFLANLLQAPTTGPPTITSFPKRDYSLVVKKGLFRCEFCEKGFVTKIGIDSHYDKIHNIKPQRIIPKLFPGGRNDICHFCCHSPKGDQSLADHYRNAHNLEVHSDRPYATSTTIDVSPNNFTSALPKQRDLASNSHSIIVTPSPKPDIKLDPITINADIHSPPSSRSEDISFRTCSECGFIAQKTSGLKLHYFKTHKIRKIPKKITIPDAIEEIETLPECPSIPKKQEKTSENVLVQQPQTKKEEKIVKPTVNPLVQESRKKKQVSFSKVIYNKSQQSAPVFKKNESREFYNSTFNNDKSPDLPIDSQYDSTEIQASSTFIDRHNHPQYPYVSFQNNVLKYCFPVPLKINCPYPNCSSSFGTKAWYLTNSSIKKHLNIFHRTPPNSVEFHCFYCKKKISKNPSKHICLKGNLVIPNSMFIDDSEWTCSTCNDFSTNSQLAKRNHLASHKREKIRNQSTPLIIPESSSQSKRRKRSKVAPLSEGAPGDMRIAPPIMSINQDTLGNCEKDYNAIPSDDEDENTSPKIDLPVPSVLNSFLDPLDALIEVDDVSNGLETFENLMSGITIAVQDFFHLSAKRSSGNKNISNRKAFDPMNAQEVQKLYKWNRRRCVRQIALPVSNRCPISKTSLHDHFHKTWGAPNQDYFLQQGKNNERPPILDSLDPEFVLSCLQTCENSAPGSDQISYRQWREVDPRCLALSRIFNICLKFKDIPRAWKTSNCVLIHKKDELDLIDNWRPIALSNTIYKLFMKCLTRKLQDWCEFNQVLSSAQKGFTPHDGVIEHNFLLAQSLEMAKRNKTDVFLAFLDISNAFGSIPHEVIFKVMEREGVDAEFSTMVENIYLGSSTCVLSEEGPTEPIPILRGVKQGCPLSGI</sequence>
<dbReference type="SUPFAM" id="SSF56672">
    <property type="entry name" value="DNA/RNA polymerases"/>
    <property type="match status" value="1"/>
</dbReference>
<feature type="compositionally biased region" description="Basic residues" evidence="2">
    <location>
        <begin position="59"/>
        <end position="70"/>
    </location>
</feature>
<feature type="region of interest" description="Disordered" evidence="2">
    <location>
        <begin position="52"/>
        <end position="82"/>
    </location>
</feature>
<feature type="non-terminal residue" evidence="5">
    <location>
        <position position="1"/>
    </location>
</feature>
<evidence type="ECO:0000259" key="3">
    <source>
        <dbReference type="PROSITE" id="PS50157"/>
    </source>
</evidence>
<proteinExistence type="predicted"/>
<feature type="domain" description="C2H2-type" evidence="3">
    <location>
        <begin position="153"/>
        <end position="181"/>
    </location>
</feature>
<evidence type="ECO:0000259" key="4">
    <source>
        <dbReference type="PROSITE" id="PS50878"/>
    </source>
</evidence>
<feature type="region of interest" description="Disordered" evidence="2">
    <location>
        <begin position="341"/>
        <end position="361"/>
    </location>
</feature>
<dbReference type="InterPro" id="IPR013087">
    <property type="entry name" value="Znf_C2H2_type"/>
</dbReference>
<dbReference type="InterPro" id="IPR000477">
    <property type="entry name" value="RT_dom"/>
</dbReference>
<keyword evidence="1" id="KW-0862">Zinc</keyword>
<dbReference type="Pfam" id="PF00078">
    <property type="entry name" value="RVT_1"/>
    <property type="match status" value="1"/>
</dbReference>
<organism evidence="5 6">
    <name type="scientific">Nephila pilipes</name>
    <name type="common">Giant wood spider</name>
    <name type="synonym">Nephila maculata</name>
    <dbReference type="NCBI Taxonomy" id="299642"/>
    <lineage>
        <taxon>Eukaryota</taxon>
        <taxon>Metazoa</taxon>
        <taxon>Ecdysozoa</taxon>
        <taxon>Arthropoda</taxon>
        <taxon>Chelicerata</taxon>
        <taxon>Arachnida</taxon>
        <taxon>Araneae</taxon>
        <taxon>Araneomorphae</taxon>
        <taxon>Entelegynae</taxon>
        <taxon>Araneoidea</taxon>
        <taxon>Nephilidae</taxon>
        <taxon>Nephila</taxon>
    </lineage>
</organism>
<dbReference type="PROSITE" id="PS00028">
    <property type="entry name" value="ZINC_FINGER_C2H2_1"/>
    <property type="match status" value="1"/>
</dbReference>
<protein>
    <submittedName>
        <fullName evidence="5">Retrovirus-related Pol polyprotein from type-1 retrotransposable element R2</fullName>
    </submittedName>
</protein>
<dbReference type="GO" id="GO:0071897">
    <property type="term" value="P:DNA biosynthetic process"/>
    <property type="evidence" value="ECO:0007669"/>
    <property type="project" value="UniProtKB-ARBA"/>
</dbReference>
<dbReference type="Proteomes" id="UP000887013">
    <property type="component" value="Unassembled WGS sequence"/>
</dbReference>
<feature type="region of interest" description="Disordered" evidence="2">
    <location>
        <begin position="563"/>
        <end position="644"/>
    </location>
</feature>
<comment type="caution">
    <text evidence="5">The sequence shown here is derived from an EMBL/GenBank/DDBJ whole genome shotgun (WGS) entry which is preliminary data.</text>
</comment>
<dbReference type="PROSITE" id="PS50878">
    <property type="entry name" value="RT_POL"/>
    <property type="match status" value="1"/>
</dbReference>
<dbReference type="CDD" id="cd01650">
    <property type="entry name" value="RT_nLTR_like"/>
    <property type="match status" value="1"/>
</dbReference>
<dbReference type="GO" id="GO:0008270">
    <property type="term" value="F:zinc ion binding"/>
    <property type="evidence" value="ECO:0007669"/>
    <property type="project" value="UniProtKB-KW"/>
</dbReference>
<dbReference type="AlphaFoldDB" id="A0A8X6U074"/>
<gene>
    <name evidence="5" type="primary">PO21_49</name>
    <name evidence="5" type="ORF">NPIL_164071</name>
</gene>
<evidence type="ECO:0000313" key="6">
    <source>
        <dbReference type="Proteomes" id="UP000887013"/>
    </source>
</evidence>
<evidence type="ECO:0000313" key="5">
    <source>
        <dbReference type="EMBL" id="GFT66418.1"/>
    </source>
</evidence>
<feature type="non-terminal residue" evidence="5">
    <location>
        <position position="990"/>
    </location>
</feature>
<evidence type="ECO:0000256" key="1">
    <source>
        <dbReference type="PROSITE-ProRule" id="PRU00042"/>
    </source>
</evidence>
<feature type="region of interest" description="Disordered" evidence="2">
    <location>
        <begin position="1"/>
        <end position="23"/>
    </location>
</feature>
<feature type="domain" description="Reverse transcriptase" evidence="4">
    <location>
        <begin position="822"/>
        <end position="990"/>
    </location>
</feature>
<dbReference type="OrthoDB" id="6745526at2759"/>
<accession>A0A8X6U074</accession>